<dbReference type="PANTHER" id="PTHR34408:SF1">
    <property type="entry name" value="GLYCOSYL HYDROLASE FAMILY 19 DOMAIN-CONTAINING PROTEIN HI_1415"/>
    <property type="match status" value="1"/>
</dbReference>
<keyword evidence="2" id="KW-0378">Hydrolase</keyword>
<dbReference type="SUPFAM" id="SSF53955">
    <property type="entry name" value="Lysozyme-like"/>
    <property type="match status" value="1"/>
</dbReference>
<evidence type="ECO:0000259" key="1">
    <source>
        <dbReference type="Pfam" id="PF00182"/>
    </source>
</evidence>
<evidence type="ECO:0000313" key="3">
    <source>
        <dbReference type="Proteomes" id="UP001231915"/>
    </source>
</evidence>
<evidence type="ECO:0000313" key="2">
    <source>
        <dbReference type="EMBL" id="MDK2598179.1"/>
    </source>
</evidence>
<dbReference type="Proteomes" id="UP001231915">
    <property type="component" value="Unassembled WGS sequence"/>
</dbReference>
<organism evidence="2 3">
    <name type="scientific">Pseudoalteromonas obscura</name>
    <dbReference type="NCBI Taxonomy" id="3048491"/>
    <lineage>
        <taxon>Bacteria</taxon>
        <taxon>Pseudomonadati</taxon>
        <taxon>Pseudomonadota</taxon>
        <taxon>Gammaproteobacteria</taxon>
        <taxon>Alteromonadales</taxon>
        <taxon>Pseudoalteromonadaceae</taxon>
        <taxon>Pseudoalteromonas</taxon>
    </lineage>
</organism>
<dbReference type="InterPro" id="IPR023346">
    <property type="entry name" value="Lysozyme-like_dom_sf"/>
</dbReference>
<dbReference type="PANTHER" id="PTHR34408">
    <property type="entry name" value="FAMILY PROTEIN, PUTATIVE-RELATED"/>
    <property type="match status" value="1"/>
</dbReference>
<gene>
    <name evidence="2" type="ORF">QNM18_24280</name>
</gene>
<dbReference type="Pfam" id="PF00182">
    <property type="entry name" value="Glyco_hydro_19"/>
    <property type="match status" value="1"/>
</dbReference>
<proteinExistence type="predicted"/>
<dbReference type="RefSeq" id="WP_211012886.1">
    <property type="nucleotide sequence ID" value="NZ_JASJUT010000014.1"/>
</dbReference>
<protein>
    <submittedName>
        <fullName evidence="2">Glycoside hydrolase family 19 protein</fullName>
    </submittedName>
</protein>
<dbReference type="Gene3D" id="1.10.530.10">
    <property type="match status" value="1"/>
</dbReference>
<dbReference type="EMBL" id="JASJUT010000014">
    <property type="protein sequence ID" value="MDK2598179.1"/>
    <property type="molecule type" value="Genomic_DNA"/>
</dbReference>
<accession>A0ABT7ESY6</accession>
<feature type="domain" description="Glycoside hydrolase family 19 catalytic" evidence="1">
    <location>
        <begin position="92"/>
        <end position="171"/>
    </location>
</feature>
<reference evidence="2 3" key="1">
    <citation type="submission" date="2023-05" db="EMBL/GenBank/DDBJ databases">
        <title>Pseudoalteromonas ardens sp. nov., Pseudoalteromonas obscura sp. nov., and Pseudoalteromonas umbrosa sp. nov., isolated from the coral Montipora capitata.</title>
        <authorList>
            <person name="Thomas E.M."/>
            <person name="Smith E.M."/>
            <person name="Papke E."/>
            <person name="Shlafstein M.D."/>
            <person name="Oline D.K."/>
            <person name="Videau P."/>
            <person name="Saw J.H."/>
            <person name="Strangman W.K."/>
            <person name="Ushijima B."/>
        </authorList>
    </citation>
    <scope>NUCLEOTIDE SEQUENCE [LARGE SCALE GENOMIC DNA]</scope>
    <source>
        <strain evidence="2 3">P94</strain>
    </source>
</reference>
<comment type="caution">
    <text evidence="2">The sequence shown here is derived from an EMBL/GenBank/DDBJ whole genome shotgun (WGS) entry which is preliminary data.</text>
</comment>
<dbReference type="InterPro" id="IPR000726">
    <property type="entry name" value="Glyco_hydro_19_cat"/>
</dbReference>
<sequence>MAFSITHDQLVGIVPNAKAEDIEKYIEALNEVLPQFEVNTPLRAAHFIAQIAHESGSFRYESENLNYSDKALQAIFGKYFPTEEEAQAYARKPEKIANRVYANRMGNGNEASGDGWKYRGRGLIQLTGKDNYHRCGDALAIDLVNDPELVVADPSLTVKTACYYWDSRKLNQYADQDDLLIITKRINGGTHGLDDRAAFLNRAKQFLNIA</sequence>
<dbReference type="InterPro" id="IPR052354">
    <property type="entry name" value="Cell_Wall_Dynamics_Protein"/>
</dbReference>
<name>A0ABT7ESY6_9GAMM</name>
<keyword evidence="3" id="KW-1185">Reference proteome</keyword>
<dbReference type="GO" id="GO:0016787">
    <property type="term" value="F:hydrolase activity"/>
    <property type="evidence" value="ECO:0007669"/>
    <property type="project" value="UniProtKB-KW"/>
</dbReference>